<dbReference type="RefSeq" id="WP_134744073.1">
    <property type="nucleotide sequence ID" value="NZ_CP119762.1"/>
</dbReference>
<dbReference type="PANTHER" id="PTHR33992">
    <property type="entry name" value="RIBONUCLEASE P PROTEIN COMPONENT"/>
    <property type="match status" value="1"/>
</dbReference>
<comment type="subunit">
    <text evidence="6">Consists of a catalytic RNA component (M1 or rnpB) and a protein subunit.</text>
</comment>
<reference evidence="8 9" key="1">
    <citation type="submission" date="2019-01" db="EMBL/GenBank/DDBJ databases">
        <title>Draft Genome Sequences of Helcococcus ovis Strains Isolated from the Uterus and Vagina of Dairy Cows with Metritis.</title>
        <authorList>
            <person name="Cunha F."/>
            <person name="Jeon S.J."/>
            <person name="Kutzer P."/>
            <person name="Galvao K.N."/>
        </authorList>
    </citation>
    <scope>NUCLEOTIDE SEQUENCE [LARGE SCALE GENOMIC DNA]</scope>
    <source>
        <strain evidence="8 9">KG-37</strain>
    </source>
</reference>
<dbReference type="InterPro" id="IPR020568">
    <property type="entry name" value="Ribosomal_Su5_D2-typ_SF"/>
</dbReference>
<dbReference type="Pfam" id="PF00825">
    <property type="entry name" value="Ribonuclease_P"/>
    <property type="match status" value="1"/>
</dbReference>
<keyword evidence="5 6" id="KW-0694">RNA-binding</keyword>
<dbReference type="PANTHER" id="PTHR33992:SF1">
    <property type="entry name" value="RIBONUCLEASE P PROTEIN COMPONENT"/>
    <property type="match status" value="1"/>
</dbReference>
<proteinExistence type="inferred from homology"/>
<dbReference type="GO" id="GO:0001682">
    <property type="term" value="P:tRNA 5'-leader removal"/>
    <property type="evidence" value="ECO:0007669"/>
    <property type="project" value="UniProtKB-UniRule"/>
</dbReference>
<dbReference type="InterPro" id="IPR000100">
    <property type="entry name" value="RNase_P"/>
</dbReference>
<name>A0A4R9C376_9FIRM</name>
<evidence type="ECO:0000256" key="7">
    <source>
        <dbReference type="NCBIfam" id="TIGR00188"/>
    </source>
</evidence>
<gene>
    <name evidence="6 8" type="primary">rnpA</name>
    <name evidence="8" type="ORF">EQF91_00415</name>
</gene>
<evidence type="ECO:0000313" key="9">
    <source>
        <dbReference type="Proteomes" id="UP000297454"/>
    </source>
</evidence>
<comment type="catalytic activity">
    <reaction evidence="6">
        <text>Endonucleolytic cleavage of RNA, removing 5'-extranucleotides from tRNA precursor.</text>
        <dbReference type="EC" id="3.1.26.5"/>
    </reaction>
</comment>
<evidence type="ECO:0000256" key="4">
    <source>
        <dbReference type="ARBA" id="ARBA00022801"/>
    </source>
</evidence>
<dbReference type="Gene3D" id="3.30.230.10">
    <property type="match status" value="1"/>
</dbReference>
<evidence type="ECO:0000256" key="2">
    <source>
        <dbReference type="ARBA" id="ARBA00022722"/>
    </source>
</evidence>
<keyword evidence="3 6" id="KW-0255">Endonuclease</keyword>
<dbReference type="HAMAP" id="MF_00227">
    <property type="entry name" value="RNase_P"/>
    <property type="match status" value="1"/>
</dbReference>
<dbReference type="GO" id="GO:0030677">
    <property type="term" value="C:ribonuclease P complex"/>
    <property type="evidence" value="ECO:0007669"/>
    <property type="project" value="TreeGrafter"/>
</dbReference>
<dbReference type="Proteomes" id="UP000297454">
    <property type="component" value="Unassembled WGS sequence"/>
</dbReference>
<dbReference type="GO" id="GO:0042781">
    <property type="term" value="F:3'-tRNA processing endoribonuclease activity"/>
    <property type="evidence" value="ECO:0007669"/>
    <property type="project" value="TreeGrafter"/>
</dbReference>
<keyword evidence="9" id="KW-1185">Reference proteome</keyword>
<keyword evidence="1 6" id="KW-0819">tRNA processing</keyword>
<dbReference type="EMBL" id="SCFR01000001">
    <property type="protein sequence ID" value="TFF67694.1"/>
    <property type="molecule type" value="Genomic_DNA"/>
</dbReference>
<comment type="function">
    <text evidence="6">RNaseP catalyzes the removal of the 5'-leader sequence from pre-tRNA to produce the mature 5'-terminus. It can also cleave other RNA substrates such as 4.5S RNA. The protein component plays an auxiliary but essential role in vivo by binding to the 5'-leader sequence and broadening the substrate specificity of the ribozyme.</text>
</comment>
<dbReference type="AlphaFoldDB" id="A0A4R9C376"/>
<organism evidence="8 9">
    <name type="scientific">Helcococcus ovis</name>
    <dbReference type="NCBI Taxonomy" id="72026"/>
    <lineage>
        <taxon>Bacteria</taxon>
        <taxon>Bacillati</taxon>
        <taxon>Bacillota</taxon>
        <taxon>Tissierellia</taxon>
        <taxon>Tissierellales</taxon>
        <taxon>Peptoniphilaceae</taxon>
        <taxon>Helcococcus</taxon>
    </lineage>
</organism>
<dbReference type="GO" id="GO:0004526">
    <property type="term" value="F:ribonuclease P activity"/>
    <property type="evidence" value="ECO:0007669"/>
    <property type="project" value="UniProtKB-UniRule"/>
</dbReference>
<evidence type="ECO:0000256" key="6">
    <source>
        <dbReference type="HAMAP-Rule" id="MF_00227"/>
    </source>
</evidence>
<keyword evidence="4 6" id="KW-0378">Hydrolase</keyword>
<sequence>MEEKFRIKNNLEFKRLYNRSKRFYNKDFKILVSNNLYEYPRFGFTITKKYGKANKRNSVRRKLKEIIRLNLSNFENGKDYIIAPKYHTIDKTYSELENSLKHVIKIAKRG</sequence>
<dbReference type="EC" id="3.1.26.5" evidence="6 7"/>
<evidence type="ECO:0000313" key="8">
    <source>
        <dbReference type="EMBL" id="TFF67694.1"/>
    </source>
</evidence>
<dbReference type="SUPFAM" id="SSF54211">
    <property type="entry name" value="Ribosomal protein S5 domain 2-like"/>
    <property type="match status" value="1"/>
</dbReference>
<protein>
    <recommendedName>
        <fullName evidence="6 7">Ribonuclease P protein component</fullName>
        <shortName evidence="6">RNase P protein</shortName>
        <shortName evidence="6">RNaseP protein</shortName>
        <ecNumber evidence="6 7">3.1.26.5</ecNumber>
    </recommendedName>
    <alternativeName>
        <fullName evidence="6">Protein C5</fullName>
    </alternativeName>
</protein>
<accession>A0A4R9C376</accession>
<dbReference type="GO" id="GO:0000049">
    <property type="term" value="F:tRNA binding"/>
    <property type="evidence" value="ECO:0007669"/>
    <property type="project" value="UniProtKB-UniRule"/>
</dbReference>
<dbReference type="InterPro" id="IPR014721">
    <property type="entry name" value="Ribsml_uS5_D2-typ_fold_subgr"/>
</dbReference>
<comment type="similarity">
    <text evidence="6">Belongs to the RnpA family.</text>
</comment>
<evidence type="ECO:0000256" key="5">
    <source>
        <dbReference type="ARBA" id="ARBA00022884"/>
    </source>
</evidence>
<keyword evidence="2 6" id="KW-0540">Nuclease</keyword>
<evidence type="ECO:0000256" key="1">
    <source>
        <dbReference type="ARBA" id="ARBA00022694"/>
    </source>
</evidence>
<dbReference type="NCBIfam" id="TIGR00188">
    <property type="entry name" value="rnpA"/>
    <property type="match status" value="1"/>
</dbReference>
<comment type="caution">
    <text evidence="8">The sequence shown here is derived from an EMBL/GenBank/DDBJ whole genome shotgun (WGS) entry which is preliminary data.</text>
</comment>
<evidence type="ECO:0000256" key="3">
    <source>
        <dbReference type="ARBA" id="ARBA00022759"/>
    </source>
</evidence>